<dbReference type="InParanoid" id="A0A5J5EVX7"/>
<protein>
    <recommendedName>
        <fullName evidence="3">HAUS augmin-like complex subunit 4-domain-containing protein</fullName>
    </recommendedName>
</protein>
<evidence type="ECO:0008006" key="3">
    <source>
        <dbReference type="Google" id="ProtNLM"/>
    </source>
</evidence>
<dbReference type="OrthoDB" id="66964at2759"/>
<comment type="caution">
    <text evidence="1">The sequence shown here is derived from an EMBL/GenBank/DDBJ whole genome shotgun (WGS) entry which is preliminary data.</text>
</comment>
<dbReference type="Pfam" id="PF14735">
    <property type="entry name" value="HAUS4"/>
    <property type="match status" value="1"/>
</dbReference>
<dbReference type="GO" id="GO:0051225">
    <property type="term" value="P:spindle assembly"/>
    <property type="evidence" value="ECO:0007669"/>
    <property type="project" value="InterPro"/>
</dbReference>
<dbReference type="InterPro" id="IPR029327">
    <property type="entry name" value="HAUS4"/>
</dbReference>
<evidence type="ECO:0000313" key="2">
    <source>
        <dbReference type="Proteomes" id="UP000326924"/>
    </source>
</evidence>
<dbReference type="EMBL" id="VXIS01000104">
    <property type="protein sequence ID" value="KAA8904828.1"/>
    <property type="molecule type" value="Genomic_DNA"/>
</dbReference>
<dbReference type="AlphaFoldDB" id="A0A5J5EVX7"/>
<dbReference type="Proteomes" id="UP000326924">
    <property type="component" value="Unassembled WGS sequence"/>
</dbReference>
<proteinExistence type="predicted"/>
<gene>
    <name evidence="1" type="ORF">FN846DRAFT_952026</name>
</gene>
<dbReference type="GO" id="GO:0070652">
    <property type="term" value="C:HAUS complex"/>
    <property type="evidence" value="ECO:0007669"/>
    <property type="project" value="InterPro"/>
</dbReference>
<accession>A0A5J5EVX7</accession>
<name>A0A5J5EVX7_9PEZI</name>
<reference evidence="1 2" key="1">
    <citation type="submission" date="2019-09" db="EMBL/GenBank/DDBJ databases">
        <title>Draft genome of the ectomycorrhizal ascomycete Sphaerosporella brunnea.</title>
        <authorList>
            <consortium name="DOE Joint Genome Institute"/>
            <person name="Benucci G.M."/>
            <person name="Marozzi G."/>
            <person name="Antonielli L."/>
            <person name="Sanchez S."/>
            <person name="Marco P."/>
            <person name="Wang X."/>
            <person name="Falini L.B."/>
            <person name="Barry K."/>
            <person name="Haridas S."/>
            <person name="Lipzen A."/>
            <person name="Labutti K."/>
            <person name="Grigoriev I.V."/>
            <person name="Murat C."/>
            <person name="Martin F."/>
            <person name="Albertini E."/>
            <person name="Donnini D."/>
            <person name="Bonito G."/>
        </authorList>
    </citation>
    <scope>NUCLEOTIDE SEQUENCE [LARGE SCALE GENOMIC DNA]</scope>
    <source>
        <strain evidence="1 2">Sb_GMNB300</strain>
    </source>
</reference>
<sequence>MLPPIPPGVLDANPRFANLYAELTTRLLDPLDASTRSLSRPNDVVDQELRTHRAELAKTWLLQSELTNLTSRSSTLSEELQEALDLLLSSYYRSLPPDEQALLQEEFEDLEDNLPLIGHHVSTSLHKSALEICRIAYPGEQSPRVLSQKLDSLPAETALRLVTLQKSRAALSQKQLALTALCCEILREYRTTTQQLLSLLTTASTAVPKALTAKTEHLSLVAESMALKLSVLRHQALSAIYDPEALNALENYRMHLRDTSTRLVARQRVVEEELRKYRSAGSDMKTLVERYGQIMRSMETVNKDIKRLTGQV</sequence>
<organism evidence="1 2">
    <name type="scientific">Sphaerosporella brunnea</name>
    <dbReference type="NCBI Taxonomy" id="1250544"/>
    <lineage>
        <taxon>Eukaryota</taxon>
        <taxon>Fungi</taxon>
        <taxon>Dikarya</taxon>
        <taxon>Ascomycota</taxon>
        <taxon>Pezizomycotina</taxon>
        <taxon>Pezizomycetes</taxon>
        <taxon>Pezizales</taxon>
        <taxon>Pyronemataceae</taxon>
        <taxon>Sphaerosporella</taxon>
    </lineage>
</organism>
<evidence type="ECO:0000313" key="1">
    <source>
        <dbReference type="EMBL" id="KAA8904828.1"/>
    </source>
</evidence>
<keyword evidence="2" id="KW-1185">Reference proteome</keyword>